<dbReference type="AlphaFoldDB" id="A0A2S7W9Z7"/>
<sequence length="178" mass="20162">MFLNFKVFFFLSIGLLFYNCKSTATIAEIENLQKVVDEKNFEITANSATPIAFANTRGLENLLPPGSNLANINLNNIQNYIKVKNDSLQIALPYYGELQIATAYNDNAGINFEGFPTTSKFEFNKNKSAYEIDYVVQLKNETLKIFITLFANKRCSFSINSSNRTSITYDGSWKKLDN</sequence>
<accession>A0A2S7W9Z7</accession>
<reference evidence="1 2" key="1">
    <citation type="submission" date="2016-12" db="EMBL/GenBank/DDBJ databases">
        <title>Trade-off between light-utilization and light-protection in marine flavobacteria.</title>
        <authorList>
            <person name="Kumagai Y."/>
            <person name="Yoshizawa S."/>
            <person name="Kogure K."/>
            <person name="Iwasaki W."/>
        </authorList>
    </citation>
    <scope>NUCLEOTIDE SEQUENCE [LARGE SCALE GENOMIC DNA]</scope>
    <source>
        <strain evidence="1 2">KCTC 22729</strain>
    </source>
</reference>
<dbReference type="RefSeq" id="WP_105045565.1">
    <property type="nucleotide sequence ID" value="NZ_CP150662.1"/>
</dbReference>
<evidence type="ECO:0000313" key="2">
    <source>
        <dbReference type="Proteomes" id="UP000237608"/>
    </source>
</evidence>
<dbReference type="Gene3D" id="2.40.128.410">
    <property type="match status" value="1"/>
</dbReference>
<dbReference type="EMBL" id="MSCL01000001">
    <property type="protein sequence ID" value="PQJ74417.1"/>
    <property type="molecule type" value="Genomic_DNA"/>
</dbReference>
<dbReference type="Pfam" id="PF14059">
    <property type="entry name" value="DUF4251"/>
    <property type="match status" value="1"/>
</dbReference>
<proteinExistence type="predicted"/>
<comment type="caution">
    <text evidence="1">The sequence shown here is derived from an EMBL/GenBank/DDBJ whole genome shotgun (WGS) entry which is preliminary data.</text>
</comment>
<dbReference type="InterPro" id="IPR025347">
    <property type="entry name" value="DUF4251"/>
</dbReference>
<organism evidence="1 2">
    <name type="scientific">Polaribacter gangjinensis</name>
    <dbReference type="NCBI Taxonomy" id="574710"/>
    <lineage>
        <taxon>Bacteria</taxon>
        <taxon>Pseudomonadati</taxon>
        <taxon>Bacteroidota</taxon>
        <taxon>Flavobacteriia</taxon>
        <taxon>Flavobacteriales</taxon>
        <taxon>Flavobacteriaceae</taxon>
    </lineage>
</organism>
<gene>
    <name evidence="1" type="ORF">BTO13_03645</name>
</gene>
<dbReference type="Proteomes" id="UP000237608">
    <property type="component" value="Unassembled WGS sequence"/>
</dbReference>
<protein>
    <recommendedName>
        <fullName evidence="3">DUF4251 domain-containing protein</fullName>
    </recommendedName>
</protein>
<evidence type="ECO:0000313" key="1">
    <source>
        <dbReference type="EMBL" id="PQJ74417.1"/>
    </source>
</evidence>
<dbReference type="OrthoDB" id="1448121at2"/>
<evidence type="ECO:0008006" key="3">
    <source>
        <dbReference type="Google" id="ProtNLM"/>
    </source>
</evidence>
<keyword evidence="2" id="KW-1185">Reference proteome</keyword>
<name>A0A2S7W9Z7_9FLAO</name>